<dbReference type="InterPro" id="IPR004853">
    <property type="entry name" value="Sugar_P_trans_dom"/>
</dbReference>
<feature type="transmembrane region" description="Helical" evidence="9">
    <location>
        <begin position="418"/>
        <end position="438"/>
    </location>
</feature>
<evidence type="ECO:0000256" key="9">
    <source>
        <dbReference type="SAM" id="Phobius"/>
    </source>
</evidence>
<reference evidence="11" key="1">
    <citation type="submission" date="2023-06" db="EMBL/GenBank/DDBJ databases">
        <title>Genome-scale phylogeny and comparative genomics of the fungal order Sordariales.</title>
        <authorList>
            <consortium name="Lawrence Berkeley National Laboratory"/>
            <person name="Hensen N."/>
            <person name="Bonometti L."/>
            <person name="Westerberg I."/>
            <person name="Brannstrom I.O."/>
            <person name="Guillou S."/>
            <person name="Cros-Aarteil S."/>
            <person name="Calhoun S."/>
            <person name="Haridas S."/>
            <person name="Kuo A."/>
            <person name="Mondo S."/>
            <person name="Pangilinan J."/>
            <person name="Riley R."/>
            <person name="LaButti K."/>
            <person name="Andreopoulos B."/>
            <person name="Lipzen A."/>
            <person name="Chen C."/>
            <person name="Yanf M."/>
            <person name="Daum C."/>
            <person name="Ng V."/>
            <person name="Clum A."/>
            <person name="Steindorff A."/>
            <person name="Ohm R."/>
            <person name="Martin F."/>
            <person name="Silar P."/>
            <person name="Natvig D."/>
            <person name="Lalanne C."/>
            <person name="Gautier V."/>
            <person name="Ament-velasquez S.L."/>
            <person name="Kruys A."/>
            <person name="Hutchinson M.I."/>
            <person name="Powell A.J."/>
            <person name="Barry K."/>
            <person name="Miller A.N."/>
            <person name="Grigoriev I.V."/>
            <person name="Debuchy R."/>
            <person name="Gladieux P."/>
            <person name="Thoren M.H."/>
            <person name="Johannesson H."/>
        </authorList>
    </citation>
    <scope>NUCLEOTIDE SEQUENCE</scope>
    <source>
        <strain evidence="11">SMH3391-2</strain>
    </source>
</reference>
<feature type="transmembrane region" description="Helical" evidence="9">
    <location>
        <begin position="294"/>
        <end position="313"/>
    </location>
</feature>
<evidence type="ECO:0000256" key="6">
    <source>
        <dbReference type="ARBA" id="ARBA00022989"/>
    </source>
</evidence>
<evidence type="ECO:0000313" key="11">
    <source>
        <dbReference type="EMBL" id="KAK0634780.1"/>
    </source>
</evidence>
<evidence type="ECO:0000256" key="8">
    <source>
        <dbReference type="SAM" id="MobiDB-lite"/>
    </source>
</evidence>
<keyword evidence="6 9" id="KW-1133">Transmembrane helix</keyword>
<sequence length="606" mass="65228">MRAASLNRSSNLKPHHDTNGAATSNGDAASGGTEKFPDFDAGHIHSNGRAPSPRRQNGYGGQHSNGTAQPAAADRWHPRRDSRVRWDQGPPPSSSSSFGHGRQKSVTNAIRHMRSGSMSQNAHEIADALRAPVSYRLVTLCMMWYWSSALTNTSSKTILTTFDMPATLTLVQFAFVCSYCITLSWLASVFPRLRTAIPQLKHPLRYPSRDVIVTTMPLAAFQIAGHLLSSTATSKIPVSLVHTIKGLSPLFTVLAYRLIFDIQYPRATYLSLVPLTIGVMLACSGKHSLLGGEFLGIIYALIATVIFVTQNIFSKRLFNEAARAEELGFGAQTRKLDKLNLLCYSSGMAFVLTCPIWLWSEGFGIIGDFLWDGSVDLARSPDSFDHGRLTLEFIFNGTFHFAQNILAFVLLSMVSPVTYSVASLIKRVFVVVVAILWFRSPTTRVQACGIALTFLGLYLYDRSSERNKADQRARALTDLSGKVDVPILPLNNGSSKQAMSSSGLASVGQSAAAVFDSSPAAIMMGAMPMQATYANGVHHAGVNGGDMKRSDDIGGDSGGGRGRMRGMSNASWLPPGTRQEHTWRMGDGNGVATAGSGGGVAAVVAS</sequence>
<evidence type="ECO:0000256" key="3">
    <source>
        <dbReference type="ARBA" id="ARBA00010425"/>
    </source>
</evidence>
<dbReference type="InterPro" id="IPR037185">
    <property type="entry name" value="EmrE-like"/>
</dbReference>
<comment type="subcellular location">
    <subcellularLocation>
        <location evidence="2">Endoplasmic reticulum membrane</location>
        <topology evidence="2">Multi-pass membrane protein</topology>
    </subcellularLocation>
</comment>
<dbReference type="SUPFAM" id="SSF103481">
    <property type="entry name" value="Multidrug resistance efflux transporter EmrE"/>
    <property type="match status" value="2"/>
</dbReference>
<evidence type="ECO:0000256" key="5">
    <source>
        <dbReference type="ARBA" id="ARBA00022692"/>
    </source>
</evidence>
<dbReference type="InterPro" id="IPR050186">
    <property type="entry name" value="TPT_transporter"/>
</dbReference>
<evidence type="ECO:0000256" key="4">
    <source>
        <dbReference type="ARBA" id="ARBA00011182"/>
    </source>
</evidence>
<gene>
    <name evidence="11" type="ORF">B0T17DRAFT_586488</name>
</gene>
<feature type="compositionally biased region" description="Polar residues" evidence="8">
    <location>
        <begin position="1"/>
        <end position="12"/>
    </location>
</feature>
<evidence type="ECO:0000313" key="12">
    <source>
        <dbReference type="Proteomes" id="UP001174934"/>
    </source>
</evidence>
<evidence type="ECO:0000256" key="7">
    <source>
        <dbReference type="ARBA" id="ARBA00023136"/>
    </source>
</evidence>
<evidence type="ECO:0000259" key="10">
    <source>
        <dbReference type="Pfam" id="PF03151"/>
    </source>
</evidence>
<feature type="region of interest" description="Disordered" evidence="8">
    <location>
        <begin position="1"/>
        <end position="104"/>
    </location>
</feature>
<organism evidence="11 12">
    <name type="scientific">Bombardia bombarda</name>
    <dbReference type="NCBI Taxonomy" id="252184"/>
    <lineage>
        <taxon>Eukaryota</taxon>
        <taxon>Fungi</taxon>
        <taxon>Dikarya</taxon>
        <taxon>Ascomycota</taxon>
        <taxon>Pezizomycotina</taxon>
        <taxon>Sordariomycetes</taxon>
        <taxon>Sordariomycetidae</taxon>
        <taxon>Sordariales</taxon>
        <taxon>Lasiosphaeriaceae</taxon>
        <taxon>Bombardia</taxon>
    </lineage>
</organism>
<feature type="domain" description="Sugar phosphate transporter" evidence="10">
    <location>
        <begin position="136"/>
        <end position="460"/>
    </location>
</feature>
<feature type="transmembrane region" description="Helical" evidence="9">
    <location>
        <begin position="393"/>
        <end position="411"/>
    </location>
</feature>
<feature type="region of interest" description="Disordered" evidence="8">
    <location>
        <begin position="542"/>
        <end position="575"/>
    </location>
</feature>
<feature type="transmembrane region" description="Helical" evidence="9">
    <location>
        <begin position="444"/>
        <end position="460"/>
    </location>
</feature>
<feature type="transmembrane region" description="Helical" evidence="9">
    <location>
        <begin position="240"/>
        <end position="260"/>
    </location>
</feature>
<keyword evidence="5 9" id="KW-0812">Transmembrane</keyword>
<comment type="subunit">
    <text evidence="4">Homooligomer.</text>
</comment>
<feature type="transmembrane region" description="Helical" evidence="9">
    <location>
        <begin position="341"/>
        <end position="360"/>
    </location>
</feature>
<dbReference type="Proteomes" id="UP001174934">
    <property type="component" value="Unassembled WGS sequence"/>
</dbReference>
<protein>
    <submittedName>
        <fullName evidence="11">Triose-phosphate transporter family-domain-containing protein</fullName>
    </submittedName>
</protein>
<name>A0AA39XJF6_9PEZI</name>
<dbReference type="EMBL" id="JAULSR010000001">
    <property type="protein sequence ID" value="KAK0634780.1"/>
    <property type="molecule type" value="Genomic_DNA"/>
</dbReference>
<feature type="compositionally biased region" description="Basic and acidic residues" evidence="8">
    <location>
        <begin position="74"/>
        <end position="86"/>
    </location>
</feature>
<dbReference type="PANTHER" id="PTHR11132">
    <property type="entry name" value="SOLUTE CARRIER FAMILY 35"/>
    <property type="match status" value="1"/>
</dbReference>
<keyword evidence="12" id="KW-1185">Reference proteome</keyword>
<comment type="caution">
    <text evidence="11">The sequence shown here is derived from an EMBL/GenBank/DDBJ whole genome shotgun (WGS) entry which is preliminary data.</text>
</comment>
<comment type="similarity">
    <text evidence="3">Belongs to the TPT transporter family. SLC35D subfamily.</text>
</comment>
<accession>A0AA39XJF6</accession>
<feature type="transmembrane region" description="Helical" evidence="9">
    <location>
        <begin position="267"/>
        <end position="288"/>
    </location>
</feature>
<dbReference type="AlphaFoldDB" id="A0AA39XJF6"/>
<dbReference type="GO" id="GO:0005789">
    <property type="term" value="C:endoplasmic reticulum membrane"/>
    <property type="evidence" value="ECO:0007669"/>
    <property type="project" value="UniProtKB-SubCell"/>
</dbReference>
<feature type="transmembrane region" description="Helical" evidence="9">
    <location>
        <begin position="211"/>
        <end position="228"/>
    </location>
</feature>
<proteinExistence type="inferred from homology"/>
<feature type="transmembrane region" description="Helical" evidence="9">
    <location>
        <begin position="166"/>
        <end position="190"/>
    </location>
</feature>
<keyword evidence="7 9" id="KW-0472">Membrane</keyword>
<dbReference type="Pfam" id="PF03151">
    <property type="entry name" value="TPT"/>
    <property type="match status" value="1"/>
</dbReference>
<comment type="function">
    <text evidence="1">Involved in the import of GDP-mannose from the cytoplasm into the Golgi lumen.</text>
</comment>
<evidence type="ECO:0000256" key="2">
    <source>
        <dbReference type="ARBA" id="ARBA00004477"/>
    </source>
</evidence>
<evidence type="ECO:0000256" key="1">
    <source>
        <dbReference type="ARBA" id="ARBA00003420"/>
    </source>
</evidence>